<dbReference type="OrthoDB" id="21349at2"/>
<dbReference type="eggNOG" id="COG0582">
    <property type="taxonomic scope" value="Bacteria"/>
</dbReference>
<name>S7KH24_9CHLA</name>
<dbReference type="Pfam" id="PF00589">
    <property type="entry name" value="Phage_integrase"/>
    <property type="match status" value="1"/>
</dbReference>
<dbReference type="EMBL" id="ATNB01000051">
    <property type="protein sequence ID" value="EPP35486.1"/>
    <property type="molecule type" value="Genomic_DNA"/>
</dbReference>
<keyword evidence="2" id="KW-0238">DNA-binding</keyword>
<dbReference type="InterPro" id="IPR002104">
    <property type="entry name" value="Integrase_catalytic"/>
</dbReference>
<dbReference type="CDD" id="cd00799">
    <property type="entry name" value="INT_Cre_C"/>
    <property type="match status" value="1"/>
</dbReference>
<dbReference type="SUPFAM" id="SSF56349">
    <property type="entry name" value="DNA breaking-rejoining enzymes"/>
    <property type="match status" value="1"/>
</dbReference>
<dbReference type="InterPro" id="IPR050090">
    <property type="entry name" value="Tyrosine_recombinase_XerCD"/>
</dbReference>
<evidence type="ECO:0000259" key="4">
    <source>
        <dbReference type="PROSITE" id="PS51898"/>
    </source>
</evidence>
<dbReference type="Gene3D" id="1.10.443.10">
    <property type="entry name" value="Intergrase catalytic core"/>
    <property type="match status" value="1"/>
</dbReference>
<organism evidence="5 6">
    <name type="scientific">Chlamydia ibidis</name>
    <dbReference type="NCBI Taxonomy" id="1405396"/>
    <lineage>
        <taxon>Bacteria</taxon>
        <taxon>Pseudomonadati</taxon>
        <taxon>Chlamydiota</taxon>
        <taxon>Chlamydiia</taxon>
        <taxon>Chlamydiales</taxon>
        <taxon>Chlamydiaceae</taxon>
        <taxon>Chlamydia/Chlamydophila group</taxon>
        <taxon>Chlamydia</taxon>
    </lineage>
</organism>
<gene>
    <name evidence="5" type="ORF">CP10139811_1548</name>
</gene>
<proteinExistence type="inferred from homology"/>
<reference evidence="5 6" key="1">
    <citation type="submission" date="2013-04" db="EMBL/GenBank/DDBJ databases">
        <title>Genome sequence of Chlamydia psittaci 10-1398/11.</title>
        <authorList>
            <person name="Huot-Creasy H."/>
            <person name="McCracken C.L."/>
            <person name="Humphries M."/>
            <person name="Sachse K."/>
            <person name="Laroucau K."/>
            <person name="Bavoil P."/>
            <person name="Myers G.S."/>
        </authorList>
    </citation>
    <scope>NUCLEOTIDE SEQUENCE [LARGE SCALE GENOMIC DNA]</scope>
    <source>
        <strain evidence="5 6">10_1398_11</strain>
    </source>
</reference>
<dbReference type="PATRIC" id="fig|1238237.3.peg.152"/>
<dbReference type="GO" id="GO:0006310">
    <property type="term" value="P:DNA recombination"/>
    <property type="evidence" value="ECO:0007669"/>
    <property type="project" value="UniProtKB-KW"/>
</dbReference>
<keyword evidence="3" id="KW-0233">DNA recombination</keyword>
<dbReference type="InterPro" id="IPR011010">
    <property type="entry name" value="DNA_brk_join_enz"/>
</dbReference>
<evidence type="ECO:0000256" key="2">
    <source>
        <dbReference type="ARBA" id="ARBA00023125"/>
    </source>
</evidence>
<evidence type="ECO:0000256" key="3">
    <source>
        <dbReference type="ARBA" id="ARBA00023172"/>
    </source>
</evidence>
<protein>
    <submittedName>
        <fullName evidence="5">Phage integrase family protein</fullName>
    </submittedName>
</protein>
<comment type="similarity">
    <text evidence="1">Belongs to the 'phage' integrase family.</text>
</comment>
<evidence type="ECO:0000313" key="6">
    <source>
        <dbReference type="Proteomes" id="UP000016200"/>
    </source>
</evidence>
<dbReference type="PROSITE" id="PS51898">
    <property type="entry name" value="TYR_RECOMBINASE"/>
    <property type="match status" value="1"/>
</dbReference>
<accession>S7KH24</accession>
<dbReference type="InterPro" id="IPR013762">
    <property type="entry name" value="Integrase-like_cat_sf"/>
</dbReference>
<evidence type="ECO:0000313" key="5">
    <source>
        <dbReference type="EMBL" id="EPP35486.1"/>
    </source>
</evidence>
<dbReference type="PANTHER" id="PTHR30349">
    <property type="entry name" value="PHAGE INTEGRASE-RELATED"/>
    <property type="match status" value="1"/>
</dbReference>
<dbReference type="PANTHER" id="PTHR30349:SF41">
    <property type="entry name" value="INTEGRASE_RECOMBINASE PROTEIN MJ0367-RELATED"/>
    <property type="match status" value="1"/>
</dbReference>
<feature type="domain" description="Tyr recombinase" evidence="4">
    <location>
        <begin position="195"/>
        <end position="387"/>
    </location>
</feature>
<dbReference type="Proteomes" id="UP000016200">
    <property type="component" value="Unassembled WGS sequence"/>
</dbReference>
<dbReference type="GO" id="GO:0015074">
    <property type="term" value="P:DNA integration"/>
    <property type="evidence" value="ECO:0007669"/>
    <property type="project" value="InterPro"/>
</dbReference>
<dbReference type="HOGENOM" id="CLU_709210_0_0_0"/>
<evidence type="ECO:0000256" key="1">
    <source>
        <dbReference type="ARBA" id="ARBA00008857"/>
    </source>
</evidence>
<dbReference type="RefSeq" id="WP_020369951.1">
    <property type="nucleotide sequence ID" value="NZ_KE360166.1"/>
</dbReference>
<dbReference type="AlphaFoldDB" id="S7KH24"/>
<sequence>MWTVNKKDQHIIDSQALDIDITRRLLENKKNIIATNSKRSFLSDVKFLLFWLSAQSSQIEAYDHLHIFRSFVVENLNGLTEEIYRKVLSYNIHAKRITSREILKRRLTGILWIGEMVRRELEISPIGSEYTKFHDWEYLSSLSPTLQDIRLGISRIQGKNELLLDILLTPNLRNIIKSEQIRTILHFAPKQPEIKRAKPLTRDEILKIRFSLGNSLRDIRDKAIILFAFTSGGRRSSEVTGAVMEWLDKKSDGSFLYNLKKSKTNKEERDDLKPIVGVAAKVLEEWLSASGIKEGPIFRPIDRYGTIGSKPITQRGLYKIYKDIFARAKIDHERLSTHSIRRGFVTEGGRQGKPIGDLMKLSGHKSFKVVMEYYEAGSLERNSCINLLE</sequence>
<dbReference type="GO" id="GO:0003677">
    <property type="term" value="F:DNA binding"/>
    <property type="evidence" value="ECO:0007669"/>
    <property type="project" value="UniProtKB-KW"/>
</dbReference>
<comment type="caution">
    <text evidence="5">The sequence shown here is derived from an EMBL/GenBank/DDBJ whole genome shotgun (WGS) entry which is preliminary data.</text>
</comment>